<feature type="signal peptide" evidence="3">
    <location>
        <begin position="1"/>
        <end position="28"/>
    </location>
</feature>
<evidence type="ECO:0000313" key="6">
    <source>
        <dbReference type="Proteomes" id="UP001319200"/>
    </source>
</evidence>
<evidence type="ECO:0000259" key="4">
    <source>
        <dbReference type="Pfam" id="PF13364"/>
    </source>
</evidence>
<keyword evidence="3" id="KW-0732">Signal</keyword>
<dbReference type="GO" id="GO:0004553">
    <property type="term" value="F:hydrolase activity, hydrolyzing O-glycosyl compounds"/>
    <property type="evidence" value="ECO:0007669"/>
    <property type="project" value="InterPro"/>
</dbReference>
<dbReference type="EMBL" id="JAHESF010000010">
    <property type="protein sequence ID" value="MBT1697668.1"/>
    <property type="molecule type" value="Genomic_DNA"/>
</dbReference>
<dbReference type="GO" id="GO:0005975">
    <property type="term" value="P:carbohydrate metabolic process"/>
    <property type="evidence" value="ECO:0007669"/>
    <property type="project" value="InterPro"/>
</dbReference>
<evidence type="ECO:0000313" key="5">
    <source>
        <dbReference type="EMBL" id="MBT1697668.1"/>
    </source>
</evidence>
<evidence type="ECO:0000256" key="1">
    <source>
        <dbReference type="ARBA" id="ARBA00022801"/>
    </source>
</evidence>
<dbReference type="RefSeq" id="WP_254163539.1">
    <property type="nucleotide sequence ID" value="NZ_JAHESF010000010.1"/>
</dbReference>
<protein>
    <submittedName>
        <fullName evidence="5">Beta galactosidase jelly roll domain-containing protein</fullName>
    </submittedName>
</protein>
<proteinExistence type="predicted"/>
<sequence length="351" mass="40509">MMKLSKPAKVTVLVLMLSVCLGAGDCNAREKKMSLNGTWRFILGDNMKFARPDYNDSDWEKIFVPSSWQEEGFYHYNGYAWYRKTVEFESTSKDVLYLELGRIDDSDEVYFNGHLIGSMGGFPPDYYTACTVVRRYFIPAEHINKGKNVIAVRVYDEGGVGGIIGTTTGIYNYNNFTENSFTLLGNWKFQLSDDPKWSAENFDDTGWEHVTIPAPWEAQGFRDYDGFAWYRKTFRLPANFQNKDIVLLLGKIDDLDEVFINGKYVGGTGDIQRKRVLHEDCTRYRTYSIPDGLLKPGKNNVVAVRVYDQGGRGGIYEGPLSLLPRTEYKQFWKKYRDDSFDFNEWISSYFD</sequence>
<reference evidence="5 6" key="1">
    <citation type="submission" date="2021-05" db="EMBL/GenBank/DDBJ databases">
        <title>A Polyphasic approach of four new species of the genus Ohtaekwangia: Ohtaekwangia histidinii sp. nov., Ohtaekwangia cretensis sp. nov., Ohtaekwangia indiensis sp. nov., Ohtaekwangia reichenbachii sp. nov. from diverse environment.</title>
        <authorList>
            <person name="Octaviana S."/>
        </authorList>
    </citation>
    <scope>NUCLEOTIDE SEQUENCE [LARGE SCALE GENOMIC DNA]</scope>
    <source>
        <strain evidence="5 6">PWU4</strain>
    </source>
</reference>
<dbReference type="InterPro" id="IPR025300">
    <property type="entry name" value="BetaGal_jelly_roll_dom"/>
</dbReference>
<feature type="domain" description="Beta-galactosidase jelly roll" evidence="4">
    <location>
        <begin position="220"/>
        <end position="310"/>
    </location>
</feature>
<dbReference type="SUPFAM" id="SSF49785">
    <property type="entry name" value="Galactose-binding domain-like"/>
    <property type="match status" value="2"/>
</dbReference>
<dbReference type="InterPro" id="IPR008979">
    <property type="entry name" value="Galactose-bd-like_sf"/>
</dbReference>
<dbReference type="InterPro" id="IPR051913">
    <property type="entry name" value="GH2_Domain-Containing"/>
</dbReference>
<dbReference type="PANTHER" id="PTHR42732">
    <property type="entry name" value="BETA-GALACTOSIDASE"/>
    <property type="match status" value="1"/>
</dbReference>
<dbReference type="Proteomes" id="UP001319200">
    <property type="component" value="Unassembled WGS sequence"/>
</dbReference>
<evidence type="ECO:0000256" key="3">
    <source>
        <dbReference type="SAM" id="SignalP"/>
    </source>
</evidence>
<comment type="caution">
    <text evidence="5">The sequence shown here is derived from an EMBL/GenBank/DDBJ whole genome shotgun (WGS) entry which is preliminary data.</text>
</comment>
<feature type="chain" id="PRO_5042974854" evidence="3">
    <location>
        <begin position="29"/>
        <end position="351"/>
    </location>
</feature>
<dbReference type="AlphaFoldDB" id="A0AAP2DJS4"/>
<keyword evidence="1" id="KW-0378">Hydrolase</keyword>
<keyword evidence="2" id="KW-0326">Glycosidase</keyword>
<dbReference type="Gene3D" id="2.60.120.260">
    <property type="entry name" value="Galactose-binding domain-like"/>
    <property type="match status" value="2"/>
</dbReference>
<evidence type="ECO:0000256" key="2">
    <source>
        <dbReference type="ARBA" id="ARBA00023295"/>
    </source>
</evidence>
<keyword evidence="6" id="KW-1185">Reference proteome</keyword>
<accession>A0AAP2DJS4</accession>
<name>A0AAP2DJS4_9BACT</name>
<gene>
    <name evidence="5" type="ORF">KK083_12320</name>
</gene>
<organism evidence="5 6">
    <name type="scientific">Chryseosolibacter histidini</name>
    <dbReference type="NCBI Taxonomy" id="2782349"/>
    <lineage>
        <taxon>Bacteria</taxon>
        <taxon>Pseudomonadati</taxon>
        <taxon>Bacteroidota</taxon>
        <taxon>Cytophagia</taxon>
        <taxon>Cytophagales</taxon>
        <taxon>Chryseotaleaceae</taxon>
        <taxon>Chryseosolibacter</taxon>
    </lineage>
</organism>
<dbReference type="Pfam" id="PF13364">
    <property type="entry name" value="BetaGal_ABD2"/>
    <property type="match status" value="1"/>
</dbReference>
<dbReference type="PANTHER" id="PTHR42732:SF1">
    <property type="entry name" value="BETA-MANNOSIDASE"/>
    <property type="match status" value="1"/>
</dbReference>